<dbReference type="InterPro" id="IPR041468">
    <property type="entry name" value="HTH_ParB/Spo0J"/>
</dbReference>
<comment type="caution">
    <text evidence="6">The sequence shown here is derived from an EMBL/GenBank/DDBJ whole genome shotgun (WGS) entry which is preliminary data.</text>
</comment>
<keyword evidence="7" id="KW-1185">Reference proteome</keyword>
<dbReference type="Pfam" id="PF02195">
    <property type="entry name" value="ParB_N"/>
    <property type="match status" value="1"/>
</dbReference>
<comment type="subcellular location">
    <subcellularLocation>
        <location evidence="1">Cytoplasm</location>
        <location evidence="1">Nucleoid</location>
    </subcellularLocation>
</comment>
<gene>
    <name evidence="6" type="ORF">FC86_GL000234</name>
</gene>
<dbReference type="AlphaFoldDB" id="A0A0R2DW97"/>
<comment type="similarity">
    <text evidence="2">Belongs to the ParB family.</text>
</comment>
<dbReference type="GO" id="GO:0003677">
    <property type="term" value="F:DNA binding"/>
    <property type="evidence" value="ECO:0007669"/>
    <property type="project" value="UniProtKB-KW"/>
</dbReference>
<sequence>MIMGISFFRKKKQQQKEPEKQNKKYVEHLHVADINSNSFQPYEEFDQVMLEELANTMQRYGLLQPIVVRQLAENDYEVIAGEHRIRAAKLLEWEKIPAIVDEFDDFQSATLSIIGNFQTEPLNPIEEAKSYQRLLDKYDLTQIKLANYLGKTQSYISAKLSLLRVSLEIQDYVISQKLTQNHARTLLSLDESQQKQLAQTIMEDNLTVEQSRQLVKDFLDHPQQATNLYSKAKKNVQLKTARNLKVPINTIKKTINLVEQTGTKVRYEEFEDSGNYKIVIELDKG</sequence>
<dbReference type="Proteomes" id="UP000051378">
    <property type="component" value="Unassembled WGS sequence"/>
</dbReference>
<dbReference type="SUPFAM" id="SSF110849">
    <property type="entry name" value="ParB/Sulfiredoxin"/>
    <property type="match status" value="1"/>
</dbReference>
<dbReference type="PATRIC" id="fig|1423744.4.peg.240"/>
<dbReference type="FunFam" id="3.90.1530.30:FF:000001">
    <property type="entry name" value="Chromosome partitioning protein ParB"/>
    <property type="match status" value="1"/>
</dbReference>
<dbReference type="InterPro" id="IPR004437">
    <property type="entry name" value="ParB/RepB/Spo0J"/>
</dbReference>
<dbReference type="InterPro" id="IPR036086">
    <property type="entry name" value="ParB/Sulfiredoxin_sf"/>
</dbReference>
<dbReference type="EMBL" id="AYZL01000004">
    <property type="protein sequence ID" value="KRN04908.1"/>
    <property type="molecule type" value="Genomic_DNA"/>
</dbReference>
<dbReference type="CDD" id="cd16396">
    <property type="entry name" value="Noc_N"/>
    <property type="match status" value="1"/>
</dbReference>
<evidence type="ECO:0000256" key="3">
    <source>
        <dbReference type="ARBA" id="ARBA00023125"/>
    </source>
</evidence>
<evidence type="ECO:0000313" key="6">
    <source>
        <dbReference type="EMBL" id="KRN04908.1"/>
    </source>
</evidence>
<dbReference type="GO" id="GO:0005694">
    <property type="term" value="C:chromosome"/>
    <property type="evidence" value="ECO:0007669"/>
    <property type="project" value="TreeGrafter"/>
</dbReference>
<dbReference type="InterPro" id="IPR003115">
    <property type="entry name" value="ParB_N"/>
</dbReference>
<dbReference type="GO" id="GO:0007059">
    <property type="term" value="P:chromosome segregation"/>
    <property type="evidence" value="ECO:0007669"/>
    <property type="project" value="TreeGrafter"/>
</dbReference>
<dbReference type="GO" id="GO:0045881">
    <property type="term" value="P:positive regulation of sporulation resulting in formation of a cellular spore"/>
    <property type="evidence" value="ECO:0007669"/>
    <property type="project" value="TreeGrafter"/>
</dbReference>
<dbReference type="Gene3D" id="1.10.10.2830">
    <property type="match status" value="1"/>
</dbReference>
<feature type="domain" description="ParB-like N-terminal" evidence="5">
    <location>
        <begin position="27"/>
        <end position="117"/>
    </location>
</feature>
<evidence type="ECO:0000313" key="7">
    <source>
        <dbReference type="Proteomes" id="UP000051378"/>
    </source>
</evidence>
<dbReference type="STRING" id="1423744.FC86_GL000234"/>
<dbReference type="InterPro" id="IPR050336">
    <property type="entry name" value="Chromosome_partition/occlusion"/>
</dbReference>
<protein>
    <submittedName>
        <fullName evidence="6">Chromosome partitioning protein ParB</fullName>
    </submittedName>
</protein>
<feature type="region of interest" description="Disordered" evidence="4">
    <location>
        <begin position="1"/>
        <end position="22"/>
    </location>
</feature>
<dbReference type="SUPFAM" id="SSF109709">
    <property type="entry name" value="KorB DNA-binding domain-like"/>
    <property type="match status" value="1"/>
</dbReference>
<evidence type="ECO:0000259" key="5">
    <source>
        <dbReference type="SMART" id="SM00470"/>
    </source>
</evidence>
<organism evidence="6 7">
    <name type="scientific">Holzapfeliella floricola DSM 23037 = JCM 16512</name>
    <dbReference type="NCBI Taxonomy" id="1423744"/>
    <lineage>
        <taxon>Bacteria</taxon>
        <taxon>Bacillati</taxon>
        <taxon>Bacillota</taxon>
        <taxon>Bacilli</taxon>
        <taxon>Lactobacillales</taxon>
        <taxon>Lactobacillaceae</taxon>
        <taxon>Holzapfeliella</taxon>
    </lineage>
</organism>
<evidence type="ECO:0000256" key="1">
    <source>
        <dbReference type="ARBA" id="ARBA00004453"/>
    </source>
</evidence>
<dbReference type="FunFam" id="1.10.10.2830:FF:000001">
    <property type="entry name" value="Chromosome partitioning protein ParB"/>
    <property type="match status" value="1"/>
</dbReference>
<dbReference type="OrthoDB" id="9802051at2"/>
<name>A0A0R2DW97_9LACO</name>
<dbReference type="Pfam" id="PF17762">
    <property type="entry name" value="HTH_ParB"/>
    <property type="match status" value="1"/>
</dbReference>
<accession>A0A0R2DW97</accession>
<dbReference type="PANTHER" id="PTHR33375:SF8">
    <property type="entry name" value="NUCLEOID OCCLUSION PROTEIN"/>
    <property type="match status" value="1"/>
</dbReference>
<dbReference type="PANTHER" id="PTHR33375">
    <property type="entry name" value="CHROMOSOME-PARTITIONING PROTEIN PARB-RELATED"/>
    <property type="match status" value="1"/>
</dbReference>
<keyword evidence="3" id="KW-0238">DNA-binding</keyword>
<proteinExistence type="inferred from homology"/>
<evidence type="ECO:0000256" key="4">
    <source>
        <dbReference type="SAM" id="MobiDB-lite"/>
    </source>
</evidence>
<evidence type="ECO:0000256" key="2">
    <source>
        <dbReference type="ARBA" id="ARBA00006295"/>
    </source>
</evidence>
<dbReference type="Gene3D" id="3.90.1530.30">
    <property type="match status" value="1"/>
</dbReference>
<dbReference type="NCBIfam" id="TIGR00180">
    <property type="entry name" value="parB_part"/>
    <property type="match status" value="1"/>
</dbReference>
<dbReference type="SMART" id="SM00470">
    <property type="entry name" value="ParB"/>
    <property type="match status" value="1"/>
</dbReference>
<reference evidence="6 7" key="1">
    <citation type="journal article" date="2015" name="Genome Announc.">
        <title>Expanding the biotechnology potential of lactobacilli through comparative genomics of 213 strains and associated genera.</title>
        <authorList>
            <person name="Sun Z."/>
            <person name="Harris H.M."/>
            <person name="McCann A."/>
            <person name="Guo C."/>
            <person name="Argimon S."/>
            <person name="Zhang W."/>
            <person name="Yang X."/>
            <person name="Jeffery I.B."/>
            <person name="Cooney J.C."/>
            <person name="Kagawa T.F."/>
            <person name="Liu W."/>
            <person name="Song Y."/>
            <person name="Salvetti E."/>
            <person name="Wrobel A."/>
            <person name="Rasinkangas P."/>
            <person name="Parkhill J."/>
            <person name="Rea M.C."/>
            <person name="O'Sullivan O."/>
            <person name="Ritari J."/>
            <person name="Douillard F.P."/>
            <person name="Paul Ross R."/>
            <person name="Yang R."/>
            <person name="Briner A.E."/>
            <person name="Felis G.E."/>
            <person name="de Vos W.M."/>
            <person name="Barrangou R."/>
            <person name="Klaenhammer T.R."/>
            <person name="Caufield P.W."/>
            <person name="Cui Y."/>
            <person name="Zhang H."/>
            <person name="O'Toole P.W."/>
        </authorList>
    </citation>
    <scope>NUCLEOTIDE SEQUENCE [LARGE SCALE GENOMIC DNA]</scope>
    <source>
        <strain evidence="6 7">DSM 23037</strain>
    </source>
</reference>
<dbReference type="GO" id="GO:0009295">
    <property type="term" value="C:nucleoid"/>
    <property type="evidence" value="ECO:0007669"/>
    <property type="project" value="UniProtKB-SubCell"/>
</dbReference>